<reference evidence="2" key="2">
    <citation type="submission" date="2015-01" db="EMBL/GenBank/DDBJ databases">
        <title>Evolutionary Origins and Diversification of the Mycorrhizal Mutualists.</title>
        <authorList>
            <consortium name="DOE Joint Genome Institute"/>
            <consortium name="Mycorrhizal Genomics Consortium"/>
            <person name="Kohler A."/>
            <person name="Kuo A."/>
            <person name="Nagy L.G."/>
            <person name="Floudas D."/>
            <person name="Copeland A."/>
            <person name="Barry K.W."/>
            <person name="Cichocki N."/>
            <person name="Veneault-Fourrey C."/>
            <person name="LaButti K."/>
            <person name="Lindquist E.A."/>
            <person name="Lipzen A."/>
            <person name="Lundell T."/>
            <person name="Morin E."/>
            <person name="Murat C."/>
            <person name="Riley R."/>
            <person name="Ohm R."/>
            <person name="Sun H."/>
            <person name="Tunlid A."/>
            <person name="Henrissat B."/>
            <person name="Grigoriev I.V."/>
            <person name="Hibbett D.S."/>
            <person name="Martin F."/>
        </authorList>
    </citation>
    <scope>NUCLEOTIDE SEQUENCE [LARGE SCALE GENOMIC DNA]</scope>
    <source>
        <strain evidence="2">UH-Slu-Lm8-n1</strain>
    </source>
</reference>
<proteinExistence type="predicted"/>
<protein>
    <submittedName>
        <fullName evidence="1">Uncharacterized protein</fullName>
    </submittedName>
</protein>
<keyword evidence="2" id="KW-1185">Reference proteome</keyword>
<accession>A0A0D0A8T9</accession>
<evidence type="ECO:0000313" key="1">
    <source>
        <dbReference type="EMBL" id="KIK38141.1"/>
    </source>
</evidence>
<name>A0A0D0A8T9_9AGAM</name>
<gene>
    <name evidence="1" type="ORF">CY34DRAFT_407748</name>
</gene>
<dbReference type="HOGENOM" id="CLU_2795647_0_0_1"/>
<dbReference type="EMBL" id="KN835409">
    <property type="protein sequence ID" value="KIK38141.1"/>
    <property type="molecule type" value="Genomic_DNA"/>
</dbReference>
<evidence type="ECO:0000313" key="2">
    <source>
        <dbReference type="Proteomes" id="UP000054485"/>
    </source>
</evidence>
<dbReference type="AlphaFoldDB" id="A0A0D0A8T9"/>
<dbReference type="Proteomes" id="UP000054485">
    <property type="component" value="Unassembled WGS sequence"/>
</dbReference>
<dbReference type="InParanoid" id="A0A0D0A8T9"/>
<sequence>MREQSNVRFPASVCAQSALSSFLASSYRVLESVYCTAESPIAVWLHSCTCQCCQAVAQFDILHSRDIR</sequence>
<organism evidence="1 2">
    <name type="scientific">Suillus luteus UH-Slu-Lm8-n1</name>
    <dbReference type="NCBI Taxonomy" id="930992"/>
    <lineage>
        <taxon>Eukaryota</taxon>
        <taxon>Fungi</taxon>
        <taxon>Dikarya</taxon>
        <taxon>Basidiomycota</taxon>
        <taxon>Agaricomycotina</taxon>
        <taxon>Agaricomycetes</taxon>
        <taxon>Agaricomycetidae</taxon>
        <taxon>Boletales</taxon>
        <taxon>Suillineae</taxon>
        <taxon>Suillaceae</taxon>
        <taxon>Suillus</taxon>
    </lineage>
</organism>
<reference evidence="1 2" key="1">
    <citation type="submission" date="2014-04" db="EMBL/GenBank/DDBJ databases">
        <authorList>
            <consortium name="DOE Joint Genome Institute"/>
            <person name="Kuo A."/>
            <person name="Ruytinx J."/>
            <person name="Rineau F."/>
            <person name="Colpaert J."/>
            <person name="Kohler A."/>
            <person name="Nagy L.G."/>
            <person name="Floudas D."/>
            <person name="Copeland A."/>
            <person name="Barry K.W."/>
            <person name="Cichocki N."/>
            <person name="Veneault-Fourrey C."/>
            <person name="LaButti K."/>
            <person name="Lindquist E.A."/>
            <person name="Lipzen A."/>
            <person name="Lundell T."/>
            <person name="Morin E."/>
            <person name="Murat C."/>
            <person name="Sun H."/>
            <person name="Tunlid A."/>
            <person name="Henrissat B."/>
            <person name="Grigoriev I.V."/>
            <person name="Hibbett D.S."/>
            <person name="Martin F."/>
            <person name="Nordberg H.P."/>
            <person name="Cantor M.N."/>
            <person name="Hua S.X."/>
        </authorList>
    </citation>
    <scope>NUCLEOTIDE SEQUENCE [LARGE SCALE GENOMIC DNA]</scope>
    <source>
        <strain evidence="1 2">UH-Slu-Lm8-n1</strain>
    </source>
</reference>